<name>A0A5D0UEE1_9ACTN</name>
<organism evidence="2 3">
    <name type="scientific">Actinomadura syzygii</name>
    <dbReference type="NCBI Taxonomy" id="1427538"/>
    <lineage>
        <taxon>Bacteria</taxon>
        <taxon>Bacillati</taxon>
        <taxon>Actinomycetota</taxon>
        <taxon>Actinomycetes</taxon>
        <taxon>Streptosporangiales</taxon>
        <taxon>Thermomonosporaceae</taxon>
        <taxon>Actinomadura</taxon>
    </lineage>
</organism>
<keyword evidence="3" id="KW-1185">Reference proteome</keyword>
<dbReference type="Proteomes" id="UP000322634">
    <property type="component" value="Unassembled WGS sequence"/>
</dbReference>
<accession>A0A5D0UEE1</accession>
<reference evidence="2 3" key="1">
    <citation type="submission" date="2019-08" db="EMBL/GenBank/DDBJ databases">
        <title>Actinomadura sp. nov. CYP1-5 isolated from mountain soil.</title>
        <authorList>
            <person name="Songsumanus A."/>
            <person name="Kuncharoen N."/>
            <person name="Kudo T."/>
            <person name="Yuki M."/>
            <person name="Igarashi Y."/>
            <person name="Tanasupawat S."/>
        </authorList>
    </citation>
    <scope>NUCLEOTIDE SEQUENCE [LARGE SCALE GENOMIC DNA]</scope>
    <source>
        <strain evidence="2 3">GKU157</strain>
    </source>
</reference>
<feature type="signal peptide" evidence="1">
    <location>
        <begin position="1"/>
        <end position="31"/>
    </location>
</feature>
<dbReference type="EMBL" id="VSFF01000003">
    <property type="protein sequence ID" value="TYC16437.1"/>
    <property type="molecule type" value="Genomic_DNA"/>
</dbReference>
<keyword evidence="1" id="KW-0732">Signal</keyword>
<protein>
    <submittedName>
        <fullName evidence="2">Uncharacterized protein</fullName>
    </submittedName>
</protein>
<comment type="caution">
    <text evidence="2">The sequence shown here is derived from an EMBL/GenBank/DDBJ whole genome shotgun (WGS) entry which is preliminary data.</text>
</comment>
<evidence type="ECO:0000256" key="1">
    <source>
        <dbReference type="SAM" id="SignalP"/>
    </source>
</evidence>
<evidence type="ECO:0000313" key="2">
    <source>
        <dbReference type="EMBL" id="TYC16437.1"/>
    </source>
</evidence>
<evidence type="ECO:0000313" key="3">
    <source>
        <dbReference type="Proteomes" id="UP000322634"/>
    </source>
</evidence>
<dbReference type="RefSeq" id="WP_148348992.1">
    <property type="nucleotide sequence ID" value="NZ_JBHSBF010000020.1"/>
</dbReference>
<dbReference type="AlphaFoldDB" id="A0A5D0UEE1"/>
<gene>
    <name evidence="2" type="ORF">FXF65_07460</name>
</gene>
<proteinExistence type="predicted"/>
<feature type="chain" id="PRO_5023077535" evidence="1">
    <location>
        <begin position="32"/>
        <end position="120"/>
    </location>
</feature>
<dbReference type="OrthoDB" id="9936822at2"/>
<sequence>MSAITRRASATLAALAVTATLPLVAPAAAHAATGTVTYYFPTRNPNLVQFEKGQVVNPQGYVRYKTADAGGSVRVADQIHNGTDKVLRAYSDQNCTSYPPTVIRPGSTGYGAFRCFQALG</sequence>